<dbReference type="GO" id="GO:0006260">
    <property type="term" value="P:DNA replication"/>
    <property type="evidence" value="ECO:0007669"/>
    <property type="project" value="UniProtKB-KW"/>
</dbReference>
<gene>
    <name evidence="11" type="ORF">Ga0061064_0995</name>
</gene>
<accession>A0A0K6H1I6</accession>
<dbReference type="OrthoDB" id="9803237at2"/>
<dbReference type="CDD" id="cd04485">
    <property type="entry name" value="DnaE_OBF"/>
    <property type="match status" value="1"/>
</dbReference>
<dbReference type="Pfam" id="PF17657">
    <property type="entry name" value="DNA_pol3_finger"/>
    <property type="match status" value="1"/>
</dbReference>
<evidence type="ECO:0000259" key="10">
    <source>
        <dbReference type="SMART" id="SM00481"/>
    </source>
</evidence>
<dbReference type="Proteomes" id="UP000182598">
    <property type="component" value="Unassembled WGS sequence"/>
</dbReference>
<dbReference type="PANTHER" id="PTHR32294:SF0">
    <property type="entry name" value="DNA POLYMERASE III SUBUNIT ALPHA"/>
    <property type="match status" value="1"/>
</dbReference>
<dbReference type="FunFam" id="1.10.150.870:FF:000001">
    <property type="entry name" value="DNA polymerase III subunit alpha"/>
    <property type="match status" value="1"/>
</dbReference>
<proteinExistence type="predicted"/>
<dbReference type="FunFam" id="1.10.10.1600:FF:000001">
    <property type="entry name" value="DNA polymerase III subunit alpha"/>
    <property type="match status" value="1"/>
</dbReference>
<keyword evidence="5" id="KW-0808">Transferase</keyword>
<evidence type="ECO:0000256" key="1">
    <source>
        <dbReference type="ARBA" id="ARBA00004496"/>
    </source>
</evidence>
<dbReference type="InterPro" id="IPR003141">
    <property type="entry name" value="Pol/His_phosphatase_N"/>
</dbReference>
<dbReference type="Gene3D" id="1.10.10.1600">
    <property type="entry name" value="Bacterial DNA polymerase III alpha subunit, thumb domain"/>
    <property type="match status" value="1"/>
</dbReference>
<evidence type="ECO:0000256" key="6">
    <source>
        <dbReference type="ARBA" id="ARBA00022695"/>
    </source>
</evidence>
<dbReference type="Gene3D" id="2.40.50.140">
    <property type="entry name" value="Nucleic acid-binding proteins"/>
    <property type="match status" value="1"/>
</dbReference>
<evidence type="ECO:0000256" key="2">
    <source>
        <dbReference type="ARBA" id="ARBA00012417"/>
    </source>
</evidence>
<evidence type="ECO:0000313" key="11">
    <source>
        <dbReference type="EMBL" id="CUA84750.1"/>
    </source>
</evidence>
<dbReference type="InterPro" id="IPR004805">
    <property type="entry name" value="DnaE2/DnaE/PolC"/>
</dbReference>
<keyword evidence="7" id="KW-0235">DNA replication</keyword>
<dbReference type="CDD" id="cd07433">
    <property type="entry name" value="PHP_PolIIIA_DnaE1"/>
    <property type="match status" value="1"/>
</dbReference>
<organism evidence="11 12">
    <name type="scientific">Pseudidiomarina woesei</name>
    <dbReference type="NCBI Taxonomy" id="1381080"/>
    <lineage>
        <taxon>Bacteria</taxon>
        <taxon>Pseudomonadati</taxon>
        <taxon>Pseudomonadota</taxon>
        <taxon>Gammaproteobacteria</taxon>
        <taxon>Alteromonadales</taxon>
        <taxon>Idiomarinaceae</taxon>
        <taxon>Pseudidiomarina</taxon>
    </lineage>
</organism>
<dbReference type="InterPro" id="IPR004365">
    <property type="entry name" value="NA-bd_OB_tRNA"/>
</dbReference>
<dbReference type="InterPro" id="IPR040982">
    <property type="entry name" value="DNA_pol3_finger"/>
</dbReference>
<dbReference type="InterPro" id="IPR029460">
    <property type="entry name" value="DNAPol_HHH"/>
</dbReference>
<dbReference type="NCBIfam" id="TIGR00594">
    <property type="entry name" value="polc"/>
    <property type="match status" value="1"/>
</dbReference>
<dbReference type="EC" id="2.7.7.7" evidence="2"/>
<evidence type="ECO:0000256" key="8">
    <source>
        <dbReference type="ARBA" id="ARBA00022932"/>
    </source>
</evidence>
<dbReference type="Gene3D" id="3.20.20.140">
    <property type="entry name" value="Metal-dependent hydrolases"/>
    <property type="match status" value="1"/>
</dbReference>
<dbReference type="GO" id="GO:0008408">
    <property type="term" value="F:3'-5' exonuclease activity"/>
    <property type="evidence" value="ECO:0007669"/>
    <property type="project" value="InterPro"/>
</dbReference>
<dbReference type="GO" id="GO:0003887">
    <property type="term" value="F:DNA-directed DNA polymerase activity"/>
    <property type="evidence" value="ECO:0007669"/>
    <property type="project" value="UniProtKB-KW"/>
</dbReference>
<dbReference type="InterPro" id="IPR016195">
    <property type="entry name" value="Pol/histidinol_Pase-like"/>
</dbReference>
<dbReference type="Pfam" id="PF07733">
    <property type="entry name" value="DNA_pol3_alpha"/>
    <property type="match status" value="1"/>
</dbReference>
<name>A0A0K6H1I6_9GAMM</name>
<evidence type="ECO:0000256" key="7">
    <source>
        <dbReference type="ARBA" id="ARBA00022705"/>
    </source>
</evidence>
<dbReference type="SMART" id="SM00481">
    <property type="entry name" value="POLIIIAc"/>
    <property type="match status" value="1"/>
</dbReference>
<dbReference type="InterPro" id="IPR041931">
    <property type="entry name" value="DNA_pol3_alpha_thumb_dom"/>
</dbReference>
<dbReference type="NCBIfam" id="NF004226">
    <property type="entry name" value="PRK05673.1"/>
    <property type="match status" value="1"/>
</dbReference>
<evidence type="ECO:0000313" key="12">
    <source>
        <dbReference type="Proteomes" id="UP000182598"/>
    </source>
</evidence>
<dbReference type="Gene3D" id="1.10.150.870">
    <property type="match status" value="1"/>
</dbReference>
<keyword evidence="8 11" id="KW-0239">DNA-directed DNA polymerase</keyword>
<keyword evidence="12" id="KW-1185">Reference proteome</keyword>
<dbReference type="AlphaFoldDB" id="A0A0K6H1I6"/>
<dbReference type="GO" id="GO:0005737">
    <property type="term" value="C:cytoplasm"/>
    <property type="evidence" value="ECO:0007669"/>
    <property type="project" value="UniProtKB-SubCell"/>
</dbReference>
<dbReference type="InterPro" id="IPR049821">
    <property type="entry name" value="PolIIIA_DnaE1_PHP"/>
</dbReference>
<dbReference type="GO" id="GO:0003676">
    <property type="term" value="F:nucleic acid binding"/>
    <property type="evidence" value="ECO:0007669"/>
    <property type="project" value="InterPro"/>
</dbReference>
<sequence>MSENNKRQPQFIHLRVHSDFSMVDGLAKVKPICEDVAAKGMPAVALTDQMNMCGLVRFYRTAHANGLKPIVGCDLWVLPEGWTSDSQEQPFRLTVLAMNNHGYQQLTQLISRGYLAGHRAGRPCVDQAWLAEHQQGLLLLSGGREGDIGAKLLQNRHAEAREALAFYQQHFTDRFFLELQRTGRPGEDDYVHAAVRLAAECDVPVVATNEVVFLKSEDFNAHEVRVAVADGYTLDDKRRPKKYSAEQYLKSPEEMAELFADIPEAIENTVEIAKRCNVTVKLDEYVLPEFPTGGMSPEDFLVKKSQEGLEERLQLLFPDEQERQQQRKPYDERLQIELDVINQMGFPGYFLIVMEFIQWSKDNNIPVGPGRGSGAGSLVAYALKITDLDPLELDLLFERFLNPERVSMPDFDIDFCMDRRDEVIEHVADLYGREAVSQIITFGTMAAKASIRDVGRVLGHPYGFVDKITKLVPGDPGMTLEKAFEVEPRLVEMYEQDDDVREIIDMARILEGVTRNAGKHAGGVVIAPEKITDFSPLYCDEEGKQPVTQFDKNDVEAAGLVKFDFLGLRTLTIIQWALDMVNANRQRDGKAPIDINQIPLDDPRCFKLLKKASTTAVFQLESSGMKQLIKKLLPDSFEDIIALVALFRPGPLQSGMVDNFIDRKHGREEISYPDKDYQHELLKPILEPTYGVILYQEQVMQIAQVLAGYSLGGADLLRRAMGKKKPEEMAKQRAVFEEGARKNGIDGELAIKIFDLVEKFAGYGFNKSHSAAYALVSYQTLWMKTHFPAEFMAAVMSADMDNTDKIVTLVDECENMGLKLLPPDVNVGQYKFTVDAEQRIVYGIGAIKGVGEGPIEAILAARADGPFTDLFDFCCRVDLKKLNRRVLEKLIKAGAMDSLGPHRATIMASLEKAMRQAEQHARAEAIGQSDLFGVLATANDDVEIEHEFVHVAPWQEAMWLEGERETLGLYLTGHPVNRYRSELKNYVPCVLADVKPTGRDQTTTVAGLVVDVRTMLNRQNQRWAIVTLHDKTARFDVRFYAKDYENYQHLLEKDQILVIKGEVSFDDYSAANTMTAREVMTIIGMREQYAKTLRISVRPEHLEGQGLMQLKQLIEPHKEGACPLHIRYVRPDVEAEYVAATEWYVTPTDELIYELQQRLGNQAVELEF</sequence>
<protein>
    <recommendedName>
        <fullName evidence="3">DNA polymerase III subunit alpha</fullName>
        <ecNumber evidence="2">2.7.7.7</ecNumber>
    </recommendedName>
</protein>
<evidence type="ECO:0000256" key="9">
    <source>
        <dbReference type="ARBA" id="ARBA00049244"/>
    </source>
</evidence>
<keyword evidence="4" id="KW-0963">Cytoplasm</keyword>
<dbReference type="InterPro" id="IPR048472">
    <property type="entry name" value="DNA_pol_IIIA_C"/>
</dbReference>
<dbReference type="InterPro" id="IPR004013">
    <property type="entry name" value="PHP_dom"/>
</dbReference>
<dbReference type="InterPro" id="IPR011708">
    <property type="entry name" value="DNA_pol3_alpha_NTPase_dom"/>
</dbReference>
<dbReference type="RefSeq" id="WP_055438666.1">
    <property type="nucleotide sequence ID" value="NZ_CYHB01000002.1"/>
</dbReference>
<dbReference type="Pfam" id="PF02811">
    <property type="entry name" value="PHP"/>
    <property type="match status" value="1"/>
</dbReference>
<evidence type="ECO:0000256" key="3">
    <source>
        <dbReference type="ARBA" id="ARBA00019114"/>
    </source>
</evidence>
<keyword evidence="6" id="KW-0548">Nucleotidyltransferase</keyword>
<evidence type="ECO:0000256" key="4">
    <source>
        <dbReference type="ARBA" id="ARBA00022490"/>
    </source>
</evidence>
<dbReference type="InterPro" id="IPR012340">
    <property type="entry name" value="NA-bd_OB-fold"/>
</dbReference>
<comment type="catalytic activity">
    <reaction evidence="9">
        <text>DNA(n) + a 2'-deoxyribonucleoside 5'-triphosphate = DNA(n+1) + diphosphate</text>
        <dbReference type="Rhea" id="RHEA:22508"/>
        <dbReference type="Rhea" id="RHEA-COMP:17339"/>
        <dbReference type="Rhea" id="RHEA-COMP:17340"/>
        <dbReference type="ChEBI" id="CHEBI:33019"/>
        <dbReference type="ChEBI" id="CHEBI:61560"/>
        <dbReference type="ChEBI" id="CHEBI:173112"/>
        <dbReference type="EC" id="2.7.7.7"/>
    </reaction>
</comment>
<dbReference type="PANTHER" id="PTHR32294">
    <property type="entry name" value="DNA POLYMERASE III SUBUNIT ALPHA"/>
    <property type="match status" value="1"/>
</dbReference>
<dbReference type="Pfam" id="PF14579">
    <property type="entry name" value="HHH_6"/>
    <property type="match status" value="1"/>
</dbReference>
<feature type="domain" description="Polymerase/histidinol phosphatase N-terminal" evidence="10">
    <location>
        <begin position="12"/>
        <end position="79"/>
    </location>
</feature>
<dbReference type="EMBL" id="CYHB01000002">
    <property type="protein sequence ID" value="CUA84750.1"/>
    <property type="molecule type" value="Genomic_DNA"/>
</dbReference>
<dbReference type="Pfam" id="PF20914">
    <property type="entry name" value="DNA_pol_IIIA_C"/>
    <property type="match status" value="1"/>
</dbReference>
<comment type="subcellular location">
    <subcellularLocation>
        <location evidence="1">Cytoplasm</location>
    </subcellularLocation>
</comment>
<dbReference type="SUPFAM" id="SSF89550">
    <property type="entry name" value="PHP domain-like"/>
    <property type="match status" value="1"/>
</dbReference>
<reference evidence="12" key="1">
    <citation type="submission" date="2015-08" db="EMBL/GenBank/DDBJ databases">
        <authorList>
            <person name="Varghese N."/>
        </authorList>
    </citation>
    <scope>NUCLEOTIDE SEQUENCE [LARGE SCALE GENOMIC DNA]</scope>
    <source>
        <strain evidence="12">DSM 27808</strain>
    </source>
</reference>
<evidence type="ECO:0000256" key="5">
    <source>
        <dbReference type="ARBA" id="ARBA00022679"/>
    </source>
</evidence>
<dbReference type="Pfam" id="PF01336">
    <property type="entry name" value="tRNA_anti-codon"/>
    <property type="match status" value="1"/>
</dbReference>